<feature type="transmembrane region" description="Helical" evidence="2">
    <location>
        <begin position="213"/>
        <end position="233"/>
    </location>
</feature>
<keyword evidence="2" id="KW-0472">Membrane</keyword>
<evidence type="ECO:0000313" key="5">
    <source>
        <dbReference type="Proteomes" id="UP000523000"/>
    </source>
</evidence>
<evidence type="ECO:0000256" key="1">
    <source>
        <dbReference type="SAM" id="MobiDB-lite"/>
    </source>
</evidence>
<evidence type="ECO:0000313" key="4">
    <source>
        <dbReference type="EMBL" id="MBB2995016.1"/>
    </source>
</evidence>
<keyword evidence="2" id="KW-1133">Transmembrane helix</keyword>
<reference evidence="4 5" key="1">
    <citation type="submission" date="2020-08" db="EMBL/GenBank/DDBJ databases">
        <title>Sequencing the genomes of 1000 actinobacteria strains.</title>
        <authorList>
            <person name="Klenk H.-P."/>
        </authorList>
    </citation>
    <scope>NUCLEOTIDE SEQUENCE [LARGE SCALE GENOMIC DNA]</scope>
    <source>
        <strain evidence="4 5">DSM 22826</strain>
    </source>
</reference>
<dbReference type="PIRSF" id="PIRSF026631">
    <property type="entry name" value="UCP026631"/>
    <property type="match status" value="1"/>
</dbReference>
<feature type="region of interest" description="Disordered" evidence="1">
    <location>
        <begin position="485"/>
        <end position="509"/>
    </location>
</feature>
<dbReference type="AlphaFoldDB" id="A0A839QLX6"/>
<feature type="domain" description="YdbS-like PH" evidence="3">
    <location>
        <begin position="388"/>
        <end position="462"/>
    </location>
</feature>
<keyword evidence="5" id="KW-1185">Reference proteome</keyword>
<gene>
    <name evidence="4" type="ORF">E9229_001207</name>
</gene>
<organism evidence="4 5">
    <name type="scientific">Paeniglutamicibacter cryotolerans</name>
    <dbReference type="NCBI Taxonomy" id="670079"/>
    <lineage>
        <taxon>Bacteria</taxon>
        <taxon>Bacillati</taxon>
        <taxon>Actinomycetota</taxon>
        <taxon>Actinomycetes</taxon>
        <taxon>Micrococcales</taxon>
        <taxon>Micrococcaceae</taxon>
        <taxon>Paeniglutamicibacter</taxon>
    </lineage>
</organism>
<sequence length="509" mass="54541">MSGRNPVAGDGSWRRVHPVSPLVRGWIAVVAIAFVYGQNAFNGLLNPGMEADPGGAWLAERGPLAVLIGLGVLLLVVLGFVASWWFTRYQITEHHVNVNSGIIFRQQRQARIDRVQAVDIAQPLLARIFGLAELKFDVADSGQSAMSLSYVKLAEAKELRNEILFLASGLKPTTVPPARATDTATSEQARIPALEATEFVVASVPPGRLVGSLLLHPLGISLAVSVIVIVVLMLKIEGFGPFVLLPTFLGLGGALWNGFNQGWNFKAATGDDGLRVSYGLLDTRHQTVPPGRVQAIRISSPWLWRALGWYRVTVNVAGFGQNTDTAQRSTLLPVGRYDDVMAVLSVVLPDPGTADPVELFRAGISGSGPDHGFTGSPRSVRPLSPLAWRRQGYAVTGTALLARSGVLHRTLVVVPHERSQGLLLTQGPLARRCRVANVHLATTPGPVSPVVKQLALGDARTLFLEQADRAAAARALHDANHWIQPAARQTPSGPDGQRPPEPATTKDPS</sequence>
<feature type="domain" description="YdbS-like PH" evidence="3">
    <location>
        <begin position="270"/>
        <end position="319"/>
    </location>
</feature>
<feature type="transmembrane region" description="Helical" evidence="2">
    <location>
        <begin position="21"/>
        <end position="44"/>
    </location>
</feature>
<dbReference type="PANTHER" id="PTHR34473">
    <property type="entry name" value="UPF0699 TRANSMEMBRANE PROTEIN YDBS"/>
    <property type="match status" value="1"/>
</dbReference>
<accession>A0A839QLX6</accession>
<feature type="transmembrane region" description="Helical" evidence="2">
    <location>
        <begin position="239"/>
        <end position="259"/>
    </location>
</feature>
<name>A0A839QLX6_9MICC</name>
<protein>
    <submittedName>
        <fullName evidence="4">Putative membrane protein</fullName>
    </submittedName>
</protein>
<evidence type="ECO:0000256" key="2">
    <source>
        <dbReference type="SAM" id="Phobius"/>
    </source>
</evidence>
<dbReference type="RefSeq" id="WP_183510331.1">
    <property type="nucleotide sequence ID" value="NZ_BAABGK010000020.1"/>
</dbReference>
<evidence type="ECO:0000259" key="3">
    <source>
        <dbReference type="Pfam" id="PF03703"/>
    </source>
</evidence>
<dbReference type="EMBL" id="JACHVS010000001">
    <property type="protein sequence ID" value="MBB2995016.1"/>
    <property type="molecule type" value="Genomic_DNA"/>
</dbReference>
<dbReference type="InterPro" id="IPR014529">
    <property type="entry name" value="UCP026631"/>
</dbReference>
<feature type="domain" description="YdbS-like PH" evidence="3">
    <location>
        <begin position="84"/>
        <end position="163"/>
    </location>
</feature>
<keyword evidence="2" id="KW-0812">Transmembrane</keyword>
<comment type="caution">
    <text evidence="4">The sequence shown here is derived from an EMBL/GenBank/DDBJ whole genome shotgun (WGS) entry which is preliminary data.</text>
</comment>
<dbReference type="Proteomes" id="UP000523000">
    <property type="component" value="Unassembled WGS sequence"/>
</dbReference>
<feature type="transmembrane region" description="Helical" evidence="2">
    <location>
        <begin position="64"/>
        <end position="86"/>
    </location>
</feature>
<dbReference type="InterPro" id="IPR005182">
    <property type="entry name" value="YdbS-like_PH"/>
</dbReference>
<dbReference type="Pfam" id="PF03703">
    <property type="entry name" value="bPH_2"/>
    <property type="match status" value="3"/>
</dbReference>
<dbReference type="PANTHER" id="PTHR34473:SF2">
    <property type="entry name" value="UPF0699 TRANSMEMBRANE PROTEIN YDBT"/>
    <property type="match status" value="1"/>
</dbReference>
<proteinExistence type="predicted"/>